<dbReference type="Gene3D" id="2.40.128.110">
    <property type="entry name" value="Lipid/polyisoprenoid-binding, YceI-like"/>
    <property type="match status" value="1"/>
</dbReference>
<reference evidence="3 4" key="1">
    <citation type="submission" date="2015-01" db="EMBL/GenBank/DDBJ databases">
        <title>Genome Sequence of Magnetospirillum magnetotacticum Strain MS-1.</title>
        <authorList>
            <person name="Marinov G.K."/>
            <person name="Smalley M.D."/>
            <person name="DeSalvo G."/>
        </authorList>
    </citation>
    <scope>NUCLEOTIDE SEQUENCE [LARGE SCALE GENOMIC DNA]</scope>
    <source>
        <strain evidence="3 4">MS-1</strain>
    </source>
</reference>
<dbReference type="Pfam" id="PF04264">
    <property type="entry name" value="YceI"/>
    <property type="match status" value="1"/>
</dbReference>
<organism evidence="3 4">
    <name type="scientific">Paramagnetospirillum magnetotacticum MS-1</name>
    <dbReference type="NCBI Taxonomy" id="272627"/>
    <lineage>
        <taxon>Bacteria</taxon>
        <taxon>Pseudomonadati</taxon>
        <taxon>Pseudomonadota</taxon>
        <taxon>Alphaproteobacteria</taxon>
        <taxon>Rhodospirillales</taxon>
        <taxon>Magnetospirillaceae</taxon>
        <taxon>Paramagnetospirillum</taxon>
    </lineage>
</organism>
<proteinExistence type="predicted"/>
<feature type="domain" description="Lipid/polyisoprenoid-binding YceI-like" evidence="2">
    <location>
        <begin position="34"/>
        <end position="198"/>
    </location>
</feature>
<feature type="signal peptide" evidence="1">
    <location>
        <begin position="1"/>
        <end position="21"/>
    </location>
</feature>
<dbReference type="InterPro" id="IPR007372">
    <property type="entry name" value="Lipid/polyisoprenoid-bd_YceI"/>
</dbReference>
<keyword evidence="4" id="KW-1185">Reference proteome</keyword>
<sequence>MKLATAVLFAAAIAIAAPARAEISSDPAKLEGGQFMVDKSHAKIIFSFSHFGLSTSYGQFTDFDAKLNFDPKTPAHSAVDVTINMDGIHANVPKFETHLKSPDFFDVATFPTATFKSTSVEVTGPTTGKITGNLTVHGITRPVVLDTTFNAGGVHPMNQKYVVGFSAKGLIKRSDFGVGRYAPNVGDEVTLTISAEFIRQ</sequence>
<comment type="caution">
    <text evidence="3">The sequence shown here is derived from an EMBL/GenBank/DDBJ whole genome shotgun (WGS) entry which is preliminary data.</text>
</comment>
<dbReference type="SUPFAM" id="SSF101874">
    <property type="entry name" value="YceI-like"/>
    <property type="match status" value="1"/>
</dbReference>
<dbReference type="Proteomes" id="UP000031971">
    <property type="component" value="Unassembled WGS sequence"/>
</dbReference>
<protein>
    <submittedName>
        <fullName evidence="3">Protein yceI</fullName>
    </submittedName>
</protein>
<dbReference type="InterPro" id="IPR036761">
    <property type="entry name" value="TTHA0802/YceI-like_sf"/>
</dbReference>
<dbReference type="PANTHER" id="PTHR34406:SF1">
    <property type="entry name" value="PROTEIN YCEI"/>
    <property type="match status" value="1"/>
</dbReference>
<dbReference type="PANTHER" id="PTHR34406">
    <property type="entry name" value="PROTEIN YCEI"/>
    <property type="match status" value="1"/>
</dbReference>
<evidence type="ECO:0000256" key="1">
    <source>
        <dbReference type="SAM" id="SignalP"/>
    </source>
</evidence>
<dbReference type="RefSeq" id="WP_009867211.1">
    <property type="nucleotide sequence ID" value="NZ_JXSL01000020.1"/>
</dbReference>
<keyword evidence="1" id="KW-0732">Signal</keyword>
<dbReference type="EMBL" id="JXSL01000020">
    <property type="protein sequence ID" value="KIM00003.1"/>
    <property type="molecule type" value="Genomic_DNA"/>
</dbReference>
<feature type="chain" id="PRO_5002172391" evidence="1">
    <location>
        <begin position="22"/>
        <end position="200"/>
    </location>
</feature>
<name>A0A0C2UES5_PARME</name>
<evidence type="ECO:0000259" key="2">
    <source>
        <dbReference type="SMART" id="SM00867"/>
    </source>
</evidence>
<evidence type="ECO:0000313" key="4">
    <source>
        <dbReference type="Proteomes" id="UP000031971"/>
    </source>
</evidence>
<gene>
    <name evidence="3" type="ORF">CCC_02791</name>
</gene>
<evidence type="ECO:0000313" key="3">
    <source>
        <dbReference type="EMBL" id="KIM00003.1"/>
    </source>
</evidence>
<dbReference type="AlphaFoldDB" id="A0A0C2UES5"/>
<dbReference type="OrthoDB" id="9811006at2"/>
<dbReference type="STRING" id="272627.CCC_02791"/>
<dbReference type="SMART" id="SM00867">
    <property type="entry name" value="YceI"/>
    <property type="match status" value="1"/>
</dbReference>
<accession>A0A0C2UES5</accession>